<dbReference type="PANTHER" id="PTHR45764">
    <property type="entry name" value="BZIP TRANSCRIPTION FACTOR 44"/>
    <property type="match status" value="1"/>
</dbReference>
<gene>
    <name evidence="8" type="ORF">MERR_LOCUS15083</name>
    <name evidence="9" type="ORF">MERR_LOCUS46594</name>
</gene>
<evidence type="ECO:0000313" key="9">
    <source>
        <dbReference type="EMBL" id="CAA7059358.1"/>
    </source>
</evidence>
<keyword evidence="4" id="KW-0804">Transcription</keyword>
<feature type="region of interest" description="Disordered" evidence="6">
    <location>
        <begin position="126"/>
        <end position="156"/>
    </location>
</feature>
<dbReference type="GO" id="GO:0003700">
    <property type="term" value="F:DNA-binding transcription factor activity"/>
    <property type="evidence" value="ECO:0007669"/>
    <property type="project" value="InterPro"/>
</dbReference>
<dbReference type="SUPFAM" id="SSF57959">
    <property type="entry name" value="Leucine zipper domain"/>
    <property type="match status" value="1"/>
</dbReference>
<dbReference type="Pfam" id="PF00170">
    <property type="entry name" value="bZIP_1"/>
    <property type="match status" value="1"/>
</dbReference>
<dbReference type="Gene3D" id="1.20.5.170">
    <property type="match status" value="1"/>
</dbReference>
<evidence type="ECO:0000256" key="4">
    <source>
        <dbReference type="ARBA" id="ARBA00023163"/>
    </source>
</evidence>
<dbReference type="EMBL" id="CACVBM020001771">
    <property type="protein sequence ID" value="CAA7059358.1"/>
    <property type="molecule type" value="Genomic_DNA"/>
</dbReference>
<dbReference type="GO" id="GO:0000976">
    <property type="term" value="F:transcription cis-regulatory region binding"/>
    <property type="evidence" value="ECO:0007669"/>
    <property type="project" value="TreeGrafter"/>
</dbReference>
<evidence type="ECO:0000313" key="8">
    <source>
        <dbReference type="EMBL" id="CAA7027848.1"/>
    </source>
</evidence>
<sequence>MMSTVPAFPFAEPGFVNQLSDFQTGFTPWEFDCSDLFSVIQSSLEPAIPSPCSDESETGLVRTNTGFNDLKSGSDESCIGSIKTNSGSDDSDCFHGVPSPQSEELDSENTRIRINATDHNRKKLNLPEITDDRKRKRMESNRESAKRSRMRKQRHIENLRNEVNRLGLENRELGNRLRTLLYHIEQISTDNSRLLSEQEILRRRFSEMRQILMLRELQRQQQWARDHQMI</sequence>
<keyword evidence="10" id="KW-1185">Reference proteome</keyword>
<feature type="region of interest" description="Disordered" evidence="6">
    <location>
        <begin position="83"/>
        <end position="109"/>
    </location>
</feature>
<dbReference type="PROSITE" id="PS00036">
    <property type="entry name" value="BZIP_BASIC"/>
    <property type="match status" value="1"/>
</dbReference>
<dbReference type="GO" id="GO:0046982">
    <property type="term" value="F:protein heterodimerization activity"/>
    <property type="evidence" value="ECO:0007669"/>
    <property type="project" value="UniProtKB-ARBA"/>
</dbReference>
<dbReference type="FunFam" id="1.20.5.170:FF:000020">
    <property type="entry name" value="BZIP transcription factor"/>
    <property type="match status" value="1"/>
</dbReference>
<dbReference type="AlphaFoldDB" id="A0A6D2IL60"/>
<dbReference type="OrthoDB" id="551672at2759"/>
<evidence type="ECO:0000313" key="10">
    <source>
        <dbReference type="Proteomes" id="UP000467841"/>
    </source>
</evidence>
<protein>
    <recommendedName>
        <fullName evidence="7">BZIP domain-containing protein</fullName>
    </recommendedName>
</protein>
<dbReference type="EMBL" id="CACVBM020001062">
    <property type="protein sequence ID" value="CAA7027848.1"/>
    <property type="molecule type" value="Genomic_DNA"/>
</dbReference>
<dbReference type="PROSITE" id="PS50217">
    <property type="entry name" value="BZIP"/>
    <property type="match status" value="1"/>
</dbReference>
<evidence type="ECO:0000259" key="7">
    <source>
        <dbReference type="PROSITE" id="PS50217"/>
    </source>
</evidence>
<dbReference type="GO" id="GO:0045893">
    <property type="term" value="P:positive regulation of DNA-templated transcription"/>
    <property type="evidence" value="ECO:0007669"/>
    <property type="project" value="TreeGrafter"/>
</dbReference>
<feature type="domain" description="BZIP" evidence="7">
    <location>
        <begin position="131"/>
        <end position="194"/>
    </location>
</feature>
<evidence type="ECO:0000256" key="5">
    <source>
        <dbReference type="ARBA" id="ARBA00023242"/>
    </source>
</evidence>
<dbReference type="InterPro" id="IPR045314">
    <property type="entry name" value="bZIP_plant_GBF1"/>
</dbReference>
<name>A0A6D2IL60_9BRAS</name>
<feature type="compositionally biased region" description="Basic and acidic residues" evidence="6">
    <location>
        <begin position="130"/>
        <end position="146"/>
    </location>
</feature>
<organism evidence="8 10">
    <name type="scientific">Microthlaspi erraticum</name>
    <dbReference type="NCBI Taxonomy" id="1685480"/>
    <lineage>
        <taxon>Eukaryota</taxon>
        <taxon>Viridiplantae</taxon>
        <taxon>Streptophyta</taxon>
        <taxon>Embryophyta</taxon>
        <taxon>Tracheophyta</taxon>
        <taxon>Spermatophyta</taxon>
        <taxon>Magnoliopsida</taxon>
        <taxon>eudicotyledons</taxon>
        <taxon>Gunneridae</taxon>
        <taxon>Pentapetalae</taxon>
        <taxon>rosids</taxon>
        <taxon>malvids</taxon>
        <taxon>Brassicales</taxon>
        <taxon>Brassicaceae</taxon>
        <taxon>Coluteocarpeae</taxon>
        <taxon>Microthlaspi</taxon>
    </lineage>
</organism>
<evidence type="ECO:0000256" key="1">
    <source>
        <dbReference type="ARBA" id="ARBA00004123"/>
    </source>
</evidence>
<proteinExistence type="predicted"/>
<accession>A0A6D2IL60</accession>
<evidence type="ECO:0000256" key="6">
    <source>
        <dbReference type="SAM" id="MobiDB-lite"/>
    </source>
</evidence>
<dbReference type="InterPro" id="IPR004827">
    <property type="entry name" value="bZIP"/>
</dbReference>
<reference evidence="8 10" key="1">
    <citation type="submission" date="2020-01" db="EMBL/GenBank/DDBJ databases">
        <authorList>
            <person name="Mishra B."/>
        </authorList>
    </citation>
    <scope>NUCLEOTIDE SEQUENCE [LARGE SCALE GENOMIC DNA]</scope>
</reference>
<dbReference type="GO" id="GO:0005634">
    <property type="term" value="C:nucleus"/>
    <property type="evidence" value="ECO:0007669"/>
    <property type="project" value="UniProtKB-SubCell"/>
</dbReference>
<evidence type="ECO:0000256" key="3">
    <source>
        <dbReference type="ARBA" id="ARBA00023125"/>
    </source>
</evidence>
<dbReference type="SMART" id="SM00338">
    <property type="entry name" value="BRLZ"/>
    <property type="match status" value="1"/>
</dbReference>
<dbReference type="InterPro" id="IPR046347">
    <property type="entry name" value="bZIP_sf"/>
</dbReference>
<keyword evidence="2" id="KW-0805">Transcription regulation</keyword>
<evidence type="ECO:0000256" key="2">
    <source>
        <dbReference type="ARBA" id="ARBA00023015"/>
    </source>
</evidence>
<comment type="subcellular location">
    <subcellularLocation>
        <location evidence="1">Nucleus</location>
    </subcellularLocation>
</comment>
<keyword evidence="3" id="KW-0238">DNA-binding</keyword>
<dbReference type="PANTHER" id="PTHR45764:SF79">
    <property type="entry name" value="BZIP TRANSCRIPTION FACTOR-LIKE PROTEIN"/>
    <property type="match status" value="1"/>
</dbReference>
<dbReference type="Proteomes" id="UP000467841">
    <property type="component" value="Unassembled WGS sequence"/>
</dbReference>
<dbReference type="CDD" id="cd14702">
    <property type="entry name" value="bZIP_plant_GBF1"/>
    <property type="match status" value="1"/>
</dbReference>
<keyword evidence="5" id="KW-0539">Nucleus</keyword>